<dbReference type="InterPro" id="IPR043504">
    <property type="entry name" value="Peptidase_S1_PA_chymotrypsin"/>
</dbReference>
<sequence length="431" mass="41315">MNETHAPDGAEHRPETVPTPEPVEDRTALRLDDRRRRRRALIAGGAGLAVLIGVAAGGVSYAGTAEAASSSSSSTATIVYPGGSRGSFGGGSTISPYGSGSGYGYGSSSSADTSTDAVPASAAQTAGVVTIVSDLTYEGARSAGTGVILTSDGMILTNNHVVEGSTSIAVTVESTGETYTARVVGTDATNDVAVLQLEDAAGLTPATLDTDGVAIGDAVTAVGNAEGTGDLVAADGTVTALDQSITTRSETGIAGETLAGLIQVDADIVSGDSGGPLVDASGAVVGIDTAASSGSADITGFAIPIATALDIVTQIEAGADTATIEIGYPAFLGVSLSSGAAGSSARGSSVAGSSAAGAVVGGVIEGTPAAGAGLAAGDVVTAVDGTAVASADALSAALAEREPGETVTLSWTDSAGAAHSAQVVLTEGPVA</sequence>
<dbReference type="SMART" id="SM00228">
    <property type="entry name" value="PDZ"/>
    <property type="match status" value="1"/>
</dbReference>
<dbReference type="PANTHER" id="PTHR43343:SF3">
    <property type="entry name" value="PROTEASE DO-LIKE 8, CHLOROPLASTIC"/>
    <property type="match status" value="1"/>
</dbReference>
<dbReference type="PROSITE" id="PS50065">
    <property type="entry name" value="HMG_COA_REDUCTASE_4"/>
    <property type="match status" value="1"/>
</dbReference>
<dbReference type="GO" id="GO:0004252">
    <property type="term" value="F:serine-type endopeptidase activity"/>
    <property type="evidence" value="ECO:0007669"/>
    <property type="project" value="InterPro"/>
</dbReference>
<dbReference type="Pfam" id="PF13180">
    <property type="entry name" value="PDZ_2"/>
    <property type="match status" value="1"/>
</dbReference>
<dbReference type="InterPro" id="IPR001940">
    <property type="entry name" value="Peptidase_S1C"/>
</dbReference>
<dbReference type="InterPro" id="IPR002202">
    <property type="entry name" value="HMG_CoA_Rdtase"/>
</dbReference>
<evidence type="ECO:0000256" key="5">
    <source>
        <dbReference type="SAM" id="Phobius"/>
    </source>
</evidence>
<keyword evidence="5" id="KW-0472">Membrane</keyword>
<dbReference type="InterPro" id="IPR036034">
    <property type="entry name" value="PDZ_sf"/>
</dbReference>
<keyword evidence="5" id="KW-1133">Transmembrane helix</keyword>
<dbReference type="GO" id="GO:0004420">
    <property type="term" value="F:hydroxymethylglutaryl-CoA reductase (NADPH) activity"/>
    <property type="evidence" value="ECO:0007669"/>
    <property type="project" value="InterPro"/>
</dbReference>
<evidence type="ECO:0000259" key="6">
    <source>
        <dbReference type="PROSITE" id="PS50106"/>
    </source>
</evidence>
<dbReference type="RefSeq" id="WP_251945082.1">
    <property type="nucleotide sequence ID" value="NZ_JAMRYM010000027.1"/>
</dbReference>
<dbReference type="SUPFAM" id="SSF50494">
    <property type="entry name" value="Trypsin-like serine proteases"/>
    <property type="match status" value="1"/>
</dbReference>
<comment type="caution">
    <text evidence="7">The sequence shown here is derived from an EMBL/GenBank/DDBJ whole genome shotgun (WGS) entry which is preliminary data.</text>
</comment>
<dbReference type="InterPro" id="IPR033116">
    <property type="entry name" value="TRYPSIN_SER"/>
</dbReference>
<evidence type="ECO:0000256" key="4">
    <source>
        <dbReference type="SAM" id="MobiDB-lite"/>
    </source>
</evidence>
<name>A0A9X2ITE2_9MICO</name>
<dbReference type="PANTHER" id="PTHR43343">
    <property type="entry name" value="PEPTIDASE S12"/>
    <property type="match status" value="1"/>
</dbReference>
<dbReference type="Proteomes" id="UP001155240">
    <property type="component" value="Unassembled WGS sequence"/>
</dbReference>
<evidence type="ECO:0000256" key="2">
    <source>
        <dbReference type="ARBA" id="ARBA00022670"/>
    </source>
</evidence>
<protein>
    <submittedName>
        <fullName evidence="7">S1C family serine protease</fullName>
    </submittedName>
</protein>
<proteinExistence type="inferred from homology"/>
<feature type="domain" description="PDZ" evidence="6">
    <location>
        <begin position="333"/>
        <end position="409"/>
    </location>
</feature>
<feature type="compositionally biased region" description="Basic and acidic residues" evidence="4">
    <location>
        <begin position="1"/>
        <end position="15"/>
    </location>
</feature>
<organism evidence="7 8">
    <name type="scientific">Rathayibacter rubneri</name>
    <dbReference type="NCBI Taxonomy" id="2950106"/>
    <lineage>
        <taxon>Bacteria</taxon>
        <taxon>Bacillati</taxon>
        <taxon>Actinomycetota</taxon>
        <taxon>Actinomycetes</taxon>
        <taxon>Micrococcales</taxon>
        <taxon>Microbacteriaceae</taxon>
        <taxon>Rathayibacter</taxon>
    </lineage>
</organism>
<dbReference type="Pfam" id="PF13365">
    <property type="entry name" value="Trypsin_2"/>
    <property type="match status" value="1"/>
</dbReference>
<dbReference type="GO" id="GO:0006508">
    <property type="term" value="P:proteolysis"/>
    <property type="evidence" value="ECO:0007669"/>
    <property type="project" value="UniProtKB-KW"/>
</dbReference>
<keyword evidence="8" id="KW-1185">Reference proteome</keyword>
<keyword evidence="2 7" id="KW-0645">Protease</keyword>
<comment type="similarity">
    <text evidence="1">Belongs to the peptidase S1C family.</text>
</comment>
<evidence type="ECO:0000313" key="8">
    <source>
        <dbReference type="Proteomes" id="UP001155240"/>
    </source>
</evidence>
<feature type="region of interest" description="Disordered" evidence="4">
    <location>
        <begin position="1"/>
        <end position="24"/>
    </location>
</feature>
<dbReference type="Gene3D" id="2.30.42.10">
    <property type="match status" value="1"/>
</dbReference>
<gene>
    <name evidence="7" type="ORF">NB037_08450</name>
</gene>
<evidence type="ECO:0000313" key="7">
    <source>
        <dbReference type="EMBL" id="MCM6762448.1"/>
    </source>
</evidence>
<feature type="transmembrane region" description="Helical" evidence="5">
    <location>
        <begin position="40"/>
        <end position="63"/>
    </location>
</feature>
<dbReference type="GO" id="GO:0015936">
    <property type="term" value="P:coenzyme A metabolic process"/>
    <property type="evidence" value="ECO:0007669"/>
    <property type="project" value="InterPro"/>
</dbReference>
<dbReference type="SUPFAM" id="SSF50156">
    <property type="entry name" value="PDZ domain-like"/>
    <property type="match status" value="1"/>
</dbReference>
<reference evidence="7" key="1">
    <citation type="submission" date="2022-06" db="EMBL/GenBank/DDBJ databases">
        <title>Whole genome shotgun sequencing (WGS) of Rathayibacter sp. ZW T2_19, isolated from stored onions (Allium cepa).</title>
        <authorList>
            <person name="Stoll D.A."/>
            <person name="Huch M."/>
        </authorList>
    </citation>
    <scope>NUCLEOTIDE SEQUENCE</scope>
    <source>
        <strain evidence="7">ZW T2_19</strain>
    </source>
</reference>
<dbReference type="InterPro" id="IPR051201">
    <property type="entry name" value="Chloro_Bact_Ser_Proteases"/>
</dbReference>
<keyword evidence="5" id="KW-0812">Transmembrane</keyword>
<dbReference type="PRINTS" id="PR00834">
    <property type="entry name" value="PROTEASES2C"/>
</dbReference>
<accession>A0A9X2ITE2</accession>
<evidence type="ECO:0000256" key="3">
    <source>
        <dbReference type="ARBA" id="ARBA00022801"/>
    </source>
</evidence>
<dbReference type="PROSITE" id="PS50106">
    <property type="entry name" value="PDZ"/>
    <property type="match status" value="1"/>
</dbReference>
<dbReference type="EMBL" id="JAMRYM010000027">
    <property type="protein sequence ID" value="MCM6762448.1"/>
    <property type="molecule type" value="Genomic_DNA"/>
</dbReference>
<dbReference type="PROSITE" id="PS00135">
    <property type="entry name" value="TRYPSIN_SER"/>
    <property type="match status" value="1"/>
</dbReference>
<keyword evidence="3" id="KW-0378">Hydrolase</keyword>
<dbReference type="InterPro" id="IPR001478">
    <property type="entry name" value="PDZ"/>
</dbReference>
<dbReference type="Gene3D" id="2.40.10.10">
    <property type="entry name" value="Trypsin-like serine proteases"/>
    <property type="match status" value="2"/>
</dbReference>
<dbReference type="AlphaFoldDB" id="A0A9X2ITE2"/>
<dbReference type="InterPro" id="IPR009003">
    <property type="entry name" value="Peptidase_S1_PA"/>
</dbReference>
<evidence type="ECO:0000256" key="1">
    <source>
        <dbReference type="ARBA" id="ARBA00010541"/>
    </source>
</evidence>